<proteinExistence type="predicted"/>
<dbReference type="EMBL" id="UOFM01000229">
    <property type="protein sequence ID" value="VAW77625.1"/>
    <property type="molecule type" value="Genomic_DNA"/>
</dbReference>
<evidence type="ECO:0000313" key="2">
    <source>
        <dbReference type="EMBL" id="VAW77625.1"/>
    </source>
</evidence>
<name>A0A3B0Y9X9_9ZZZZ</name>
<dbReference type="AlphaFoldDB" id="A0A3B0Y9X9"/>
<protein>
    <submittedName>
        <fullName evidence="2">Uncharacterized protein</fullName>
    </submittedName>
</protein>
<gene>
    <name evidence="2" type="ORF">MNBD_GAMMA14-460</name>
</gene>
<feature type="region of interest" description="Disordered" evidence="1">
    <location>
        <begin position="142"/>
        <end position="161"/>
    </location>
</feature>
<sequence length="669" mass="74222">METVYRSALKYFIGCALCVAWLPASAEWQPTLVAAEHKSYRSADEVFRIRIPSDVPVKELQRLALELDNIDVTAMIQREAEYAVFQPVQPLSPGYHELRIVEYADDGSIFERGFWRFEVRQSQLFREYAVAADTRVTGSYRATDDNLATPRPDRLQGQGSSRVGYRAASGDWYTQGEFDLLYNSLNDDKPGQRQVDNGEFLFSAGNRYADARVGHQTVGTSSLVMNNFRRRGVSLEGRIPLINSRISGFSLSSEDIVGFRRGLGISDSHRRVDGVTFDSSPLKDRPQALYLSGTWLSGQGRDAAGLVASIDDREAGRADGSAWSLSADSQLLDNRLRLRAEYAATDYDFNTSDSLGSESDTAYSLLATFSDSTAAGLNWNTGVESRKIGTFFKSLGNLALPSDRRLLRAFGGAQWSTMGIQASIEQQKDNVEDIDTLPRVETDLGSVSLSWSPALVNADGWLGAPSLGAAFNRQQQDQTSTPSGFLQPQTDNDLDSWQAYAMFSYPTGSWGLTLVNSQYRDHSGVQNDTDTTGVYLDGSWNYRQRLSLMPSIRYDRTEDKVIDQNSTAITYALLTSFVLLPNKLDGSLDVSLNRNQTTNDSINNDIFSVSMALNWRLLQARRNHPGFDLGLSGIYNDIDDDVLRIRSIDLYQAFLTLTATLPARAGQAQ</sequence>
<organism evidence="2">
    <name type="scientific">hydrothermal vent metagenome</name>
    <dbReference type="NCBI Taxonomy" id="652676"/>
    <lineage>
        <taxon>unclassified sequences</taxon>
        <taxon>metagenomes</taxon>
        <taxon>ecological metagenomes</taxon>
    </lineage>
</organism>
<dbReference type="SUPFAM" id="SSF56935">
    <property type="entry name" value="Porins"/>
    <property type="match status" value="1"/>
</dbReference>
<reference evidence="2" key="1">
    <citation type="submission" date="2018-06" db="EMBL/GenBank/DDBJ databases">
        <authorList>
            <person name="Zhirakovskaya E."/>
        </authorList>
    </citation>
    <scope>NUCLEOTIDE SEQUENCE</scope>
</reference>
<accession>A0A3B0Y9X9</accession>
<evidence type="ECO:0000256" key="1">
    <source>
        <dbReference type="SAM" id="MobiDB-lite"/>
    </source>
</evidence>